<dbReference type="EMBL" id="JBBNAF010000001">
    <property type="protein sequence ID" value="KAK9168644.1"/>
    <property type="molecule type" value="Genomic_DNA"/>
</dbReference>
<accession>A0AAP0LGL5</accession>
<reference evidence="2 3" key="1">
    <citation type="submission" date="2024-01" db="EMBL/GenBank/DDBJ databases">
        <title>Genome assemblies of Stephania.</title>
        <authorList>
            <person name="Yang L."/>
        </authorList>
    </citation>
    <scope>NUCLEOTIDE SEQUENCE [LARGE SCALE GENOMIC DNA]</scope>
    <source>
        <strain evidence="2">YNDBR</strain>
        <tissue evidence="2">Leaf</tissue>
    </source>
</reference>
<keyword evidence="3" id="KW-1185">Reference proteome</keyword>
<organism evidence="2 3">
    <name type="scientific">Stephania yunnanensis</name>
    <dbReference type="NCBI Taxonomy" id="152371"/>
    <lineage>
        <taxon>Eukaryota</taxon>
        <taxon>Viridiplantae</taxon>
        <taxon>Streptophyta</taxon>
        <taxon>Embryophyta</taxon>
        <taxon>Tracheophyta</taxon>
        <taxon>Spermatophyta</taxon>
        <taxon>Magnoliopsida</taxon>
        <taxon>Ranunculales</taxon>
        <taxon>Menispermaceae</taxon>
        <taxon>Menispermoideae</taxon>
        <taxon>Cissampelideae</taxon>
        <taxon>Stephania</taxon>
    </lineage>
</organism>
<dbReference type="AlphaFoldDB" id="A0AAP0LGL5"/>
<evidence type="ECO:0000256" key="1">
    <source>
        <dbReference type="SAM" id="MobiDB-lite"/>
    </source>
</evidence>
<evidence type="ECO:0000313" key="3">
    <source>
        <dbReference type="Proteomes" id="UP001420932"/>
    </source>
</evidence>
<feature type="compositionally biased region" description="Acidic residues" evidence="1">
    <location>
        <begin position="142"/>
        <end position="151"/>
    </location>
</feature>
<sequence>MRIRGSAGSATPALIVTKKGKRTKFELKQVEFLLLKKERASSLTMSRKRKEVLAVKTPFDRMGCKMEKVVIVYQHNFLIKSMDKFVVEREMHVKSSHRNHVMDRKNLVMIWLVFYEVTHRWVEKGPDKDQGGERDGDNEKGSEEEDEESGDVEPIPILNNDTEVNDEFAKERGFKHSGDGEERGGDVNVGMRTMQKDMDCLLKKATDVANKSKLSRHIIKEFVDRMDPMVDECERAFYE</sequence>
<feature type="compositionally biased region" description="Basic and acidic residues" evidence="1">
    <location>
        <begin position="124"/>
        <end position="141"/>
    </location>
</feature>
<name>A0AAP0LGL5_9MAGN</name>
<comment type="caution">
    <text evidence="2">The sequence shown here is derived from an EMBL/GenBank/DDBJ whole genome shotgun (WGS) entry which is preliminary data.</text>
</comment>
<proteinExistence type="predicted"/>
<protein>
    <submittedName>
        <fullName evidence="2">Uncharacterized protein</fullName>
    </submittedName>
</protein>
<gene>
    <name evidence="2" type="ORF">Syun_000784</name>
</gene>
<evidence type="ECO:0000313" key="2">
    <source>
        <dbReference type="EMBL" id="KAK9168644.1"/>
    </source>
</evidence>
<feature type="region of interest" description="Disordered" evidence="1">
    <location>
        <begin position="124"/>
        <end position="159"/>
    </location>
</feature>
<dbReference type="Proteomes" id="UP001420932">
    <property type="component" value="Unassembled WGS sequence"/>
</dbReference>